<evidence type="ECO:0000313" key="8">
    <source>
        <dbReference type="EMBL" id="KEJ91554.1"/>
    </source>
</evidence>
<dbReference type="STRING" id="2754.EH55_09100"/>
<feature type="transmembrane region" description="Helical" evidence="6">
    <location>
        <begin position="181"/>
        <end position="201"/>
    </location>
</feature>
<evidence type="ECO:0000256" key="3">
    <source>
        <dbReference type="ARBA" id="ARBA00022692"/>
    </source>
</evidence>
<dbReference type="Proteomes" id="UP000027665">
    <property type="component" value="Unassembled WGS sequence"/>
</dbReference>
<keyword evidence="3 6" id="KW-0812">Transmembrane</keyword>
<feature type="domain" description="EamA" evidence="7">
    <location>
        <begin position="9"/>
        <end position="143"/>
    </location>
</feature>
<evidence type="ECO:0000256" key="4">
    <source>
        <dbReference type="ARBA" id="ARBA00022989"/>
    </source>
</evidence>
<dbReference type="PANTHER" id="PTHR32322:SF2">
    <property type="entry name" value="EAMA DOMAIN-CONTAINING PROTEIN"/>
    <property type="match status" value="1"/>
</dbReference>
<name>A0A073IPB9_9BACT</name>
<dbReference type="SUPFAM" id="SSF103481">
    <property type="entry name" value="Multidrug resistance efflux transporter EmrE"/>
    <property type="match status" value="2"/>
</dbReference>
<dbReference type="RefSeq" id="WP_051682836.1">
    <property type="nucleotide sequence ID" value="NZ_JMKI01000045.1"/>
</dbReference>
<keyword evidence="9" id="KW-1185">Reference proteome</keyword>
<comment type="subcellular location">
    <subcellularLocation>
        <location evidence="1">Membrane</location>
        <topology evidence="1">Multi-pass membrane protein</topology>
    </subcellularLocation>
</comment>
<dbReference type="GeneID" id="90984269"/>
<accession>A0A073IPB9</accession>
<feature type="transmembrane region" description="Helical" evidence="6">
    <location>
        <begin position="150"/>
        <end position="169"/>
    </location>
</feature>
<evidence type="ECO:0000259" key="7">
    <source>
        <dbReference type="Pfam" id="PF00892"/>
    </source>
</evidence>
<dbReference type="InterPro" id="IPR050638">
    <property type="entry name" value="AA-Vitamin_Transporters"/>
</dbReference>
<keyword evidence="4 6" id="KW-1133">Transmembrane helix</keyword>
<feature type="transmembrane region" description="Helical" evidence="6">
    <location>
        <begin position="126"/>
        <end position="144"/>
    </location>
</feature>
<protein>
    <recommendedName>
        <fullName evidence="7">EamA domain-containing protein</fullName>
    </recommendedName>
</protein>
<gene>
    <name evidence="8" type="ORF">EH55_09100</name>
</gene>
<dbReference type="InterPro" id="IPR037185">
    <property type="entry name" value="EmrE-like"/>
</dbReference>
<feature type="transmembrane region" description="Helical" evidence="6">
    <location>
        <begin position="244"/>
        <end position="263"/>
    </location>
</feature>
<dbReference type="EMBL" id="JMKI01000045">
    <property type="protein sequence ID" value="KEJ91554.1"/>
    <property type="molecule type" value="Genomic_DNA"/>
</dbReference>
<organism evidence="8 9">
    <name type="scientific">Synergistes jonesii</name>
    <dbReference type="NCBI Taxonomy" id="2754"/>
    <lineage>
        <taxon>Bacteria</taxon>
        <taxon>Thermotogati</taxon>
        <taxon>Synergistota</taxon>
        <taxon>Synergistia</taxon>
        <taxon>Synergistales</taxon>
        <taxon>Synergistaceae</taxon>
        <taxon>Synergistes</taxon>
    </lineage>
</organism>
<dbReference type="PANTHER" id="PTHR32322">
    <property type="entry name" value="INNER MEMBRANE TRANSPORTER"/>
    <property type="match status" value="1"/>
</dbReference>
<feature type="transmembrane region" description="Helical" evidence="6">
    <location>
        <begin position="207"/>
        <end position="232"/>
    </location>
</feature>
<feature type="transmembrane region" description="Helical" evidence="6">
    <location>
        <begin position="97"/>
        <end position="119"/>
    </location>
</feature>
<proteinExistence type="inferred from homology"/>
<dbReference type="OrthoDB" id="9787117at2"/>
<feature type="transmembrane region" description="Helical" evidence="6">
    <location>
        <begin position="70"/>
        <end position="91"/>
    </location>
</feature>
<evidence type="ECO:0000256" key="1">
    <source>
        <dbReference type="ARBA" id="ARBA00004141"/>
    </source>
</evidence>
<comment type="similarity">
    <text evidence="2">Belongs to the EamA transporter family.</text>
</comment>
<sequence>MSISKDSLTGILCVIGAGMCWGTTGTIQAFMPAAATSLVVGSARVVFSGVILLAAMAVKTRGKIFFGKWSVKGVLLAAFGLAGYQLTFFSAVKMTGVAAGTMVAIGSAPPIAGIFGWLLFRERLGWRWLAATAATVAGCVMLILGGGGEISVSFAGVLLALCAAVSYALEGVGLRYVRRSPYETIAMVSAASGLMALPWFLAGDLSWMLLPRGALCIILLVFVSTIIPYTLFTIGIRKIKLGTGYTLALSEPLTAWFLSTALLGERLSAVGVAGVGALFAGILLLALDKKAA</sequence>
<dbReference type="eggNOG" id="COG0697">
    <property type="taxonomic scope" value="Bacteria"/>
</dbReference>
<comment type="caution">
    <text evidence="8">The sequence shown here is derived from an EMBL/GenBank/DDBJ whole genome shotgun (WGS) entry which is preliminary data.</text>
</comment>
<dbReference type="InterPro" id="IPR000620">
    <property type="entry name" value="EamA_dom"/>
</dbReference>
<feature type="domain" description="EamA" evidence="7">
    <location>
        <begin position="155"/>
        <end position="286"/>
    </location>
</feature>
<feature type="transmembrane region" description="Helical" evidence="6">
    <location>
        <begin position="269"/>
        <end position="287"/>
    </location>
</feature>
<reference evidence="8 9" key="1">
    <citation type="submission" date="2014-04" db="EMBL/GenBank/DDBJ databases">
        <title>Draft Genome Sequence of Synergistes jonesii.</title>
        <authorList>
            <person name="Coil D.A."/>
            <person name="Eisen J.A."/>
            <person name="Holland-Moritz H.E."/>
        </authorList>
    </citation>
    <scope>NUCLEOTIDE SEQUENCE [LARGE SCALE GENOMIC DNA]</scope>
    <source>
        <strain evidence="8 9">78-1</strain>
    </source>
</reference>
<evidence type="ECO:0000256" key="6">
    <source>
        <dbReference type="SAM" id="Phobius"/>
    </source>
</evidence>
<feature type="transmembrane region" description="Helical" evidence="6">
    <location>
        <begin position="38"/>
        <end position="58"/>
    </location>
</feature>
<dbReference type="AlphaFoldDB" id="A0A073IPB9"/>
<evidence type="ECO:0000256" key="2">
    <source>
        <dbReference type="ARBA" id="ARBA00007362"/>
    </source>
</evidence>
<keyword evidence="5 6" id="KW-0472">Membrane</keyword>
<evidence type="ECO:0000313" key="9">
    <source>
        <dbReference type="Proteomes" id="UP000027665"/>
    </source>
</evidence>
<dbReference type="GO" id="GO:0016020">
    <property type="term" value="C:membrane"/>
    <property type="evidence" value="ECO:0007669"/>
    <property type="project" value="UniProtKB-SubCell"/>
</dbReference>
<dbReference type="Pfam" id="PF00892">
    <property type="entry name" value="EamA"/>
    <property type="match status" value="2"/>
</dbReference>
<evidence type="ECO:0000256" key="5">
    <source>
        <dbReference type="ARBA" id="ARBA00023136"/>
    </source>
</evidence>